<dbReference type="GO" id="GO:0046872">
    <property type="term" value="F:metal ion binding"/>
    <property type="evidence" value="ECO:0007669"/>
    <property type="project" value="UniProtKB-KW"/>
</dbReference>
<keyword evidence="5" id="KW-0479">Metal-binding</keyword>
<dbReference type="PANTHER" id="PTHR43721">
    <property type="entry name" value="ELONGATION FACTOR TU-RELATED"/>
    <property type="match status" value="1"/>
</dbReference>
<dbReference type="GO" id="GO:0003746">
    <property type="term" value="F:translation elongation factor activity"/>
    <property type="evidence" value="ECO:0007669"/>
    <property type="project" value="UniProtKB-KW"/>
</dbReference>
<dbReference type="InterPro" id="IPR016024">
    <property type="entry name" value="ARM-type_fold"/>
</dbReference>
<dbReference type="InterPro" id="IPR041709">
    <property type="entry name" value="EF-Tu_GTP-bd"/>
</dbReference>
<organism evidence="13 14">
    <name type="scientific">Diploscapter pachys</name>
    <dbReference type="NCBI Taxonomy" id="2018661"/>
    <lineage>
        <taxon>Eukaryota</taxon>
        <taxon>Metazoa</taxon>
        <taxon>Ecdysozoa</taxon>
        <taxon>Nematoda</taxon>
        <taxon>Chromadorea</taxon>
        <taxon>Rhabditida</taxon>
        <taxon>Rhabditina</taxon>
        <taxon>Rhabditomorpha</taxon>
        <taxon>Rhabditoidea</taxon>
        <taxon>Rhabditidae</taxon>
        <taxon>Diploscapter</taxon>
    </lineage>
</organism>
<dbReference type="Proteomes" id="UP000218231">
    <property type="component" value="Unassembled WGS sequence"/>
</dbReference>
<evidence type="ECO:0000313" key="13">
    <source>
        <dbReference type="EMBL" id="PAV89815.1"/>
    </source>
</evidence>
<dbReference type="InterPro" id="IPR050055">
    <property type="entry name" value="EF-Tu_GTPase"/>
</dbReference>
<evidence type="ECO:0000259" key="12">
    <source>
        <dbReference type="PROSITE" id="PS51722"/>
    </source>
</evidence>
<dbReference type="InterPro" id="IPR009001">
    <property type="entry name" value="Transl_elong_EF1A/Init_IF2_C"/>
</dbReference>
<comment type="subunit">
    <text evidence="2">Monomer.</text>
</comment>
<evidence type="ECO:0000256" key="2">
    <source>
        <dbReference type="ARBA" id="ARBA00011245"/>
    </source>
</evidence>
<dbReference type="InterPro" id="IPR004161">
    <property type="entry name" value="EFTu-like_2"/>
</dbReference>
<reference evidence="13 14" key="1">
    <citation type="journal article" date="2017" name="Curr. Biol.">
        <title>Genome architecture and evolution of a unichromosomal asexual nematode.</title>
        <authorList>
            <person name="Fradin H."/>
            <person name="Zegar C."/>
            <person name="Gutwein M."/>
            <person name="Lucas J."/>
            <person name="Kovtun M."/>
            <person name="Corcoran D."/>
            <person name="Baugh L.R."/>
            <person name="Kiontke K."/>
            <person name="Gunsalus K."/>
            <person name="Fitch D.H."/>
            <person name="Piano F."/>
        </authorList>
    </citation>
    <scope>NUCLEOTIDE SEQUENCE [LARGE SCALE GENOMIC DNA]</scope>
    <source>
        <strain evidence="13">PF1309</strain>
    </source>
</reference>
<dbReference type="GO" id="GO:0070125">
    <property type="term" value="P:mitochondrial translational elongation"/>
    <property type="evidence" value="ECO:0007669"/>
    <property type="project" value="TreeGrafter"/>
</dbReference>
<dbReference type="SUPFAM" id="SSF52540">
    <property type="entry name" value="P-loop containing nucleoside triphosphate hydrolases"/>
    <property type="match status" value="1"/>
</dbReference>
<dbReference type="Pfam" id="PF00009">
    <property type="entry name" value="GTP_EFTU"/>
    <property type="match status" value="1"/>
</dbReference>
<evidence type="ECO:0000313" key="14">
    <source>
        <dbReference type="Proteomes" id="UP000218231"/>
    </source>
</evidence>
<dbReference type="SUPFAM" id="SSF50447">
    <property type="entry name" value="Translation proteins"/>
    <property type="match status" value="1"/>
</dbReference>
<comment type="caution">
    <text evidence="13">The sequence shown here is derived from an EMBL/GenBank/DDBJ whole genome shotgun (WGS) entry which is preliminary data.</text>
</comment>
<keyword evidence="6" id="KW-0547">Nucleotide-binding</keyword>
<dbReference type="CDD" id="cd03706">
    <property type="entry name" value="mtEFTU_III"/>
    <property type="match status" value="1"/>
</dbReference>
<keyword evidence="8" id="KW-0378">Hydrolase</keyword>
<keyword evidence="11" id="KW-0342">GTP-binding</keyword>
<evidence type="ECO:0000256" key="7">
    <source>
        <dbReference type="ARBA" id="ARBA00022768"/>
    </source>
</evidence>
<dbReference type="InterPro" id="IPR004160">
    <property type="entry name" value="Transl_elong_EFTu/EF1A_C"/>
</dbReference>
<dbReference type="CDD" id="cd01884">
    <property type="entry name" value="EF_Tu"/>
    <property type="match status" value="1"/>
</dbReference>
<feature type="domain" description="Tr-type G" evidence="12">
    <location>
        <begin position="60"/>
        <end position="250"/>
    </location>
</feature>
<dbReference type="PROSITE" id="PS00301">
    <property type="entry name" value="G_TR_1"/>
    <property type="match status" value="1"/>
</dbReference>
<name>A0A2A2LUY6_9BILA</name>
<dbReference type="Pfam" id="PF03143">
    <property type="entry name" value="GTP_EFTU_D3"/>
    <property type="match status" value="1"/>
</dbReference>
<evidence type="ECO:0000256" key="3">
    <source>
        <dbReference type="ARBA" id="ARBA00011986"/>
    </source>
</evidence>
<dbReference type="Gene3D" id="2.40.30.10">
    <property type="entry name" value="Translation factors"/>
    <property type="match status" value="2"/>
</dbReference>
<accession>A0A2A2LUY6</accession>
<dbReference type="InterPro" id="IPR009000">
    <property type="entry name" value="Transl_B-barrel_sf"/>
</dbReference>
<dbReference type="Gene3D" id="3.40.50.300">
    <property type="entry name" value="P-loop containing nucleotide triphosphate hydrolases"/>
    <property type="match status" value="1"/>
</dbReference>
<dbReference type="OrthoDB" id="2067at2759"/>
<evidence type="ECO:0000256" key="4">
    <source>
        <dbReference type="ARBA" id="ARBA00022490"/>
    </source>
</evidence>
<dbReference type="InterPro" id="IPR031157">
    <property type="entry name" value="G_TR_CS"/>
</dbReference>
<sequence length="1113" mass="123634">MSANHYCFKSITSKMNIVPRCFSLCRYDNRYFYQVQRLALAQSLRLFATASSTSGSSTVKPNLNVGTIGHIDHGKTTLTSAITKVLAKKGLTKHVKFDEIDKGKEEKQRGITINIAHIGYESKKRRYSHTDCPGHADFIKNMICGTSQMDAAVLVIAATDGVMAQTREHLILARQVGVEHIVVFVNKADLVDDDVLDLVELEARELLTIHGFDGENAPVIRGSALHALEGQESKCVDELMTALDAIPEPKREENEAVIMPIASRTPITGRGTVVVGTLESGILKKGDKVEIKGDGKTIQSTASDMQVFSKSVKEVRAGDHCGVLCRGVKPDHVKRGMWLGSIGAITMSNHLKAEIYLLSEEENGRRTGIKTGFTDKMFLSTWDQVGRFELNQEMLMPGEFTTATVLLMKEMPMKKGMTFTLRAEGKNTVARGIISELLPSIDVGKDYNLKKAAMTLAENTEDEKIASGEQGDAEGLLSRVNQINETLNRQLRKGVEENLPRLLEQTSALESLHMAQKRVHTEMNSLYDTCDGFGKTMQRLLDVYKSQSKQAETLVALRHLLTDANRCLELMSLFEKRNELVKRSEMVCEMRGIVDDNPELLKISWIKDTVTTKLKAAENEVRQAAAADLRRALISLNSSLVSSSMKALANLGLLEAELEVQLSSSAAEVDKKLTELANSKEAADSNSRAVAQVANYIHSAIEQFTLLGSEYLAKFVDKLARVLRARVPHDAPYASRLVQHICRLVSSRSDGSLSALSEALRPVRAALLNAAFNRLTAIVNQQQFPETSVTIFADVLSAAMEEELKKVEWDAELTNEMSANVRKCLDLVSKKFEAQMQFDTEEFLIGDRILSSQLLTYSLMQASQALCSKWPHHCATLDQMLDKSLRKVIEVIQKSVSTILSSMHNEKIGERDPSPYMQELIAYLSCVAVHFSHISSVISSSARLPEFVDLVIDLFLLSASIYRPYNDNVRRQFHNDLIKLLNAVLSIAESGKYGDGSAICELFTENWLHECELRAKPQNLQNHHSSPPPPTWLPIQLLISNSPQTLVSPHTSVEWTVKEYAEWCSSHSEMEILAFLNGLLTSYTSSVISRGESEFVPHYPLITDIIKTAMGQE</sequence>
<dbReference type="InterPro" id="IPR005225">
    <property type="entry name" value="Small_GTP-bd"/>
</dbReference>
<dbReference type="NCBIfam" id="TIGR00231">
    <property type="entry name" value="small_GTP"/>
    <property type="match status" value="1"/>
</dbReference>
<keyword evidence="4" id="KW-0963">Cytoplasm</keyword>
<evidence type="ECO:0000256" key="1">
    <source>
        <dbReference type="ARBA" id="ARBA00007249"/>
    </source>
</evidence>
<dbReference type="InterPro" id="IPR027417">
    <property type="entry name" value="P-loop_NTPase"/>
</dbReference>
<dbReference type="GO" id="GO:0003924">
    <property type="term" value="F:GTPase activity"/>
    <property type="evidence" value="ECO:0007669"/>
    <property type="project" value="InterPro"/>
</dbReference>
<keyword evidence="10" id="KW-0648">Protein biosynthesis</keyword>
<protein>
    <recommendedName>
        <fullName evidence="3">protein-synthesizing GTPase</fullName>
        <ecNumber evidence="3">3.6.5.3</ecNumber>
    </recommendedName>
</protein>
<evidence type="ECO:0000256" key="11">
    <source>
        <dbReference type="ARBA" id="ARBA00023134"/>
    </source>
</evidence>
<dbReference type="SUPFAM" id="SSF48371">
    <property type="entry name" value="ARM repeat"/>
    <property type="match status" value="1"/>
</dbReference>
<dbReference type="EMBL" id="LIAE01006428">
    <property type="protein sequence ID" value="PAV89815.1"/>
    <property type="molecule type" value="Genomic_DNA"/>
</dbReference>
<gene>
    <name evidence="13" type="ORF">WR25_20056</name>
</gene>
<dbReference type="GO" id="GO:0005739">
    <property type="term" value="C:mitochondrion"/>
    <property type="evidence" value="ECO:0007669"/>
    <property type="project" value="TreeGrafter"/>
</dbReference>
<proteinExistence type="inferred from homology"/>
<keyword evidence="7" id="KW-0251">Elongation factor</keyword>
<evidence type="ECO:0000256" key="10">
    <source>
        <dbReference type="ARBA" id="ARBA00022917"/>
    </source>
</evidence>
<dbReference type="STRING" id="2018661.A0A2A2LUY6"/>
<dbReference type="PANTHER" id="PTHR43721:SF2">
    <property type="entry name" value="ELONGATION FACTOR TU, MITOCHONDRIAL"/>
    <property type="match status" value="1"/>
</dbReference>
<evidence type="ECO:0000256" key="5">
    <source>
        <dbReference type="ARBA" id="ARBA00022723"/>
    </source>
</evidence>
<keyword evidence="14" id="KW-1185">Reference proteome</keyword>
<dbReference type="PROSITE" id="PS51722">
    <property type="entry name" value="G_TR_2"/>
    <property type="match status" value="1"/>
</dbReference>
<dbReference type="AlphaFoldDB" id="A0A2A2LUY6"/>
<keyword evidence="9" id="KW-0460">Magnesium</keyword>
<evidence type="ECO:0000256" key="9">
    <source>
        <dbReference type="ARBA" id="ARBA00022842"/>
    </source>
</evidence>
<evidence type="ECO:0000256" key="8">
    <source>
        <dbReference type="ARBA" id="ARBA00022801"/>
    </source>
</evidence>
<dbReference type="InterPro" id="IPR000795">
    <property type="entry name" value="T_Tr_GTP-bd_dom"/>
</dbReference>
<dbReference type="FunFam" id="2.40.30.10:FF:000085">
    <property type="entry name" value="Elongation factor Tu"/>
    <property type="match status" value="1"/>
</dbReference>
<dbReference type="EC" id="3.6.5.3" evidence="3"/>
<dbReference type="SUPFAM" id="SSF50465">
    <property type="entry name" value="EF-Tu/eEF-1alpha/eIF2-gamma C-terminal domain"/>
    <property type="match status" value="1"/>
</dbReference>
<dbReference type="GO" id="GO:0005525">
    <property type="term" value="F:GTP binding"/>
    <property type="evidence" value="ECO:0007669"/>
    <property type="project" value="UniProtKB-KW"/>
</dbReference>
<dbReference type="FunFam" id="3.40.50.300:FF:000576">
    <property type="entry name" value="Elongation factor Tu"/>
    <property type="match status" value="1"/>
</dbReference>
<dbReference type="PRINTS" id="PR00315">
    <property type="entry name" value="ELONGATNFCT"/>
</dbReference>
<comment type="similarity">
    <text evidence="1">Belongs to the TRAFAC class translation factor GTPase superfamily. Classic translation factor GTPase family. EF-Tu/EF-1A subfamily.</text>
</comment>
<evidence type="ECO:0000256" key="6">
    <source>
        <dbReference type="ARBA" id="ARBA00022741"/>
    </source>
</evidence>
<dbReference type="Pfam" id="PF03144">
    <property type="entry name" value="GTP_EFTU_D2"/>
    <property type="match status" value="1"/>
</dbReference>